<dbReference type="GO" id="GO:0000139">
    <property type="term" value="C:Golgi membrane"/>
    <property type="evidence" value="ECO:0007669"/>
    <property type="project" value="TreeGrafter"/>
</dbReference>
<dbReference type="EC" id="2.3.1.48" evidence="1"/>
<keyword evidence="2" id="KW-0808">Transferase</keyword>
<dbReference type="GO" id="GO:0120518">
    <property type="term" value="F:protein N-terminal-methionine acetyltransferase activity"/>
    <property type="evidence" value="ECO:0007669"/>
    <property type="project" value="UniProtKB-EC"/>
</dbReference>
<dbReference type="FunCoup" id="R7THM0">
    <property type="interactions" value="1877"/>
</dbReference>
<accession>R7THM0</accession>
<keyword evidence="5" id="KW-0012">Acyltransferase</keyword>
<dbReference type="EMBL" id="AMQN01013060">
    <property type="status" value="NOT_ANNOTATED_CDS"/>
    <property type="molecule type" value="Genomic_DNA"/>
</dbReference>
<feature type="domain" description="N-acetyltransferase" evidence="11">
    <location>
        <begin position="15"/>
        <end position="184"/>
    </location>
</feature>
<reference evidence="13" key="3">
    <citation type="submission" date="2015-06" db="UniProtKB">
        <authorList>
            <consortium name="EnsemblMetazoa"/>
        </authorList>
    </citation>
    <scope>IDENTIFICATION</scope>
</reference>
<keyword evidence="3" id="KW-0159">Chromosome partition</keyword>
<dbReference type="Gene3D" id="3.40.630.30">
    <property type="match status" value="1"/>
</dbReference>
<dbReference type="SUPFAM" id="SSF55729">
    <property type="entry name" value="Acyl-CoA N-acyltransferases (Nat)"/>
    <property type="match status" value="1"/>
</dbReference>
<evidence type="ECO:0000256" key="10">
    <source>
        <dbReference type="ARBA" id="ARBA00048848"/>
    </source>
</evidence>
<evidence type="ECO:0000256" key="8">
    <source>
        <dbReference type="ARBA" id="ARBA00026144"/>
    </source>
</evidence>
<evidence type="ECO:0000313" key="13">
    <source>
        <dbReference type="EnsemblMetazoa" id="CapteP176991"/>
    </source>
</evidence>
<proteinExistence type="inferred from homology"/>
<dbReference type="STRING" id="283909.R7THM0"/>
<evidence type="ECO:0000256" key="5">
    <source>
        <dbReference type="ARBA" id="ARBA00023315"/>
    </source>
</evidence>
<keyword evidence="14" id="KW-1185">Reference proteome</keyword>
<keyword evidence="4" id="KW-0156">Chromatin regulator</keyword>
<evidence type="ECO:0000256" key="1">
    <source>
        <dbReference type="ARBA" id="ARBA00013184"/>
    </source>
</evidence>
<dbReference type="EC" id="2.3.1.259" evidence="7"/>
<dbReference type="OMA" id="IHFYKKM"/>
<dbReference type="InterPro" id="IPR000182">
    <property type="entry name" value="GNAT_dom"/>
</dbReference>
<dbReference type="PROSITE" id="PS51186">
    <property type="entry name" value="GNAT"/>
    <property type="match status" value="1"/>
</dbReference>
<evidence type="ECO:0000313" key="14">
    <source>
        <dbReference type="Proteomes" id="UP000014760"/>
    </source>
</evidence>
<dbReference type="GO" id="GO:0004402">
    <property type="term" value="F:histone acetyltransferase activity"/>
    <property type="evidence" value="ECO:0007669"/>
    <property type="project" value="TreeGrafter"/>
</dbReference>
<dbReference type="Pfam" id="PF00583">
    <property type="entry name" value="Acetyltransf_1"/>
    <property type="match status" value="1"/>
</dbReference>
<evidence type="ECO:0000256" key="7">
    <source>
        <dbReference type="ARBA" id="ARBA00026111"/>
    </source>
</evidence>
<dbReference type="PANTHER" id="PTHR14744">
    <property type="entry name" value="N-ALPHA-ACETYLTRANSFERASE 60"/>
    <property type="match status" value="1"/>
</dbReference>
<evidence type="ECO:0000313" key="12">
    <source>
        <dbReference type="EMBL" id="ELT92957.1"/>
    </source>
</evidence>
<dbReference type="HOGENOM" id="CLU_013985_5_4_1"/>
<dbReference type="EnsemblMetazoa" id="CapteT176991">
    <property type="protein sequence ID" value="CapteP176991"/>
    <property type="gene ID" value="CapteG176991"/>
</dbReference>
<evidence type="ECO:0000259" key="11">
    <source>
        <dbReference type="PROSITE" id="PS51186"/>
    </source>
</evidence>
<dbReference type="GO" id="GO:0007059">
    <property type="term" value="P:chromosome segregation"/>
    <property type="evidence" value="ECO:0007669"/>
    <property type="project" value="UniProtKB-KW"/>
</dbReference>
<organism evidence="12">
    <name type="scientific">Capitella teleta</name>
    <name type="common">Polychaete worm</name>
    <dbReference type="NCBI Taxonomy" id="283909"/>
    <lineage>
        <taxon>Eukaryota</taxon>
        <taxon>Metazoa</taxon>
        <taxon>Spiralia</taxon>
        <taxon>Lophotrochozoa</taxon>
        <taxon>Annelida</taxon>
        <taxon>Polychaeta</taxon>
        <taxon>Sedentaria</taxon>
        <taxon>Scolecida</taxon>
        <taxon>Capitellidae</taxon>
        <taxon>Capitella</taxon>
    </lineage>
</organism>
<dbReference type="Proteomes" id="UP000014760">
    <property type="component" value="Unassembled WGS sequence"/>
</dbReference>
<evidence type="ECO:0000256" key="4">
    <source>
        <dbReference type="ARBA" id="ARBA00022853"/>
    </source>
</evidence>
<reference evidence="12 14" key="2">
    <citation type="journal article" date="2013" name="Nature">
        <title>Insights into bilaterian evolution from three spiralian genomes.</title>
        <authorList>
            <person name="Simakov O."/>
            <person name="Marletaz F."/>
            <person name="Cho S.J."/>
            <person name="Edsinger-Gonzales E."/>
            <person name="Havlak P."/>
            <person name="Hellsten U."/>
            <person name="Kuo D.H."/>
            <person name="Larsson T."/>
            <person name="Lv J."/>
            <person name="Arendt D."/>
            <person name="Savage R."/>
            <person name="Osoegawa K."/>
            <person name="de Jong P."/>
            <person name="Grimwood J."/>
            <person name="Chapman J.A."/>
            <person name="Shapiro H."/>
            <person name="Aerts A."/>
            <person name="Otillar R.P."/>
            <person name="Terry A.Y."/>
            <person name="Boore J.L."/>
            <person name="Grigoriev I.V."/>
            <person name="Lindberg D.R."/>
            <person name="Seaver E.C."/>
            <person name="Weisblat D.A."/>
            <person name="Putnam N.H."/>
            <person name="Rokhsar D.S."/>
        </authorList>
    </citation>
    <scope>NUCLEOTIDE SEQUENCE</scope>
    <source>
        <strain evidence="12 14">I ESC-2004</strain>
    </source>
</reference>
<reference evidence="14" key="1">
    <citation type="submission" date="2012-12" db="EMBL/GenBank/DDBJ databases">
        <authorList>
            <person name="Hellsten U."/>
            <person name="Grimwood J."/>
            <person name="Chapman J.A."/>
            <person name="Shapiro H."/>
            <person name="Aerts A."/>
            <person name="Otillar R.P."/>
            <person name="Terry A.Y."/>
            <person name="Boore J.L."/>
            <person name="Simakov O."/>
            <person name="Marletaz F."/>
            <person name="Cho S.-J."/>
            <person name="Edsinger-Gonzales E."/>
            <person name="Havlak P."/>
            <person name="Kuo D.-H."/>
            <person name="Larsson T."/>
            <person name="Lv J."/>
            <person name="Arendt D."/>
            <person name="Savage R."/>
            <person name="Osoegawa K."/>
            <person name="de Jong P."/>
            <person name="Lindberg D.R."/>
            <person name="Seaver E.C."/>
            <person name="Weisblat D.A."/>
            <person name="Putnam N.H."/>
            <person name="Grigoriev I.V."/>
            <person name="Rokhsar D.S."/>
        </authorList>
    </citation>
    <scope>NUCLEOTIDE SEQUENCE</scope>
    <source>
        <strain evidence="14">I ESC-2004</strain>
    </source>
</reference>
<comment type="catalytic activity">
    <reaction evidence="9">
        <text>L-lysyl-[protein] + acetyl-CoA = N(6)-acetyl-L-lysyl-[protein] + CoA + H(+)</text>
        <dbReference type="Rhea" id="RHEA:45948"/>
        <dbReference type="Rhea" id="RHEA-COMP:9752"/>
        <dbReference type="Rhea" id="RHEA-COMP:10731"/>
        <dbReference type="ChEBI" id="CHEBI:15378"/>
        <dbReference type="ChEBI" id="CHEBI:29969"/>
        <dbReference type="ChEBI" id="CHEBI:57287"/>
        <dbReference type="ChEBI" id="CHEBI:57288"/>
        <dbReference type="ChEBI" id="CHEBI:61930"/>
        <dbReference type="EC" id="2.3.1.48"/>
    </reaction>
</comment>
<comment type="similarity">
    <text evidence="6">Belongs to the acetyltransferase family. NAA60 subfamily.</text>
</comment>
<protein>
    <recommendedName>
        <fullName evidence="8">N-alpha-acetyltransferase 60</fullName>
        <ecNumber evidence="7">2.3.1.259</ecNumber>
        <ecNumber evidence="1">2.3.1.48</ecNumber>
    </recommendedName>
</protein>
<gene>
    <name evidence="12" type="ORF">CAPTEDRAFT_176991</name>
</gene>
<dbReference type="OrthoDB" id="47017at2759"/>
<evidence type="ECO:0000256" key="2">
    <source>
        <dbReference type="ARBA" id="ARBA00022679"/>
    </source>
</evidence>
<dbReference type="AlphaFoldDB" id="R7THM0"/>
<comment type="catalytic activity">
    <reaction evidence="10">
        <text>N-terminal L-methionyl-[transmembrane protein] + acetyl-CoA = N-terminal N(alpha)-acetyl-L-methionyl-[transmembrane protein] + CoA + H(+)</text>
        <dbReference type="Rhea" id="RHEA:50604"/>
        <dbReference type="Rhea" id="RHEA-COMP:12745"/>
        <dbReference type="Rhea" id="RHEA-COMP:12746"/>
        <dbReference type="ChEBI" id="CHEBI:15378"/>
        <dbReference type="ChEBI" id="CHEBI:57287"/>
        <dbReference type="ChEBI" id="CHEBI:57288"/>
        <dbReference type="ChEBI" id="CHEBI:64731"/>
        <dbReference type="ChEBI" id="CHEBI:133414"/>
        <dbReference type="EC" id="2.3.1.259"/>
    </reaction>
</comment>
<evidence type="ECO:0000256" key="6">
    <source>
        <dbReference type="ARBA" id="ARBA00025774"/>
    </source>
</evidence>
<dbReference type="InterPro" id="IPR045141">
    <property type="entry name" value="NAA60-like"/>
</dbReference>
<name>R7THM0_CAPTE</name>
<dbReference type="PANTHER" id="PTHR14744:SF15">
    <property type="entry name" value="N-ALPHA-ACETYLTRANSFERASE 60"/>
    <property type="match status" value="1"/>
</dbReference>
<dbReference type="EMBL" id="AMQN01013061">
    <property type="status" value="NOT_ANNOTATED_CDS"/>
    <property type="molecule type" value="Genomic_DNA"/>
</dbReference>
<dbReference type="CDD" id="cd04301">
    <property type="entry name" value="NAT_SF"/>
    <property type="match status" value="1"/>
</dbReference>
<evidence type="ECO:0000256" key="3">
    <source>
        <dbReference type="ARBA" id="ARBA00022829"/>
    </source>
</evidence>
<dbReference type="EMBL" id="KB309929">
    <property type="protein sequence ID" value="ELT92957.1"/>
    <property type="molecule type" value="Genomic_DNA"/>
</dbReference>
<dbReference type="InterPro" id="IPR016181">
    <property type="entry name" value="Acyl_CoA_acyltransferase"/>
</dbReference>
<evidence type="ECO:0000256" key="9">
    <source>
        <dbReference type="ARBA" id="ARBA00048017"/>
    </source>
</evidence>
<sequence>MTQTLTQTFTIQREVQLRFLLPTDIPEIKSLCSEWFPIEYPTTWYEDITSNPNYHSLAATYGSKIIGILVCEIQPFSKCNREDTDMLATKYLKTTQVAYILSLGVVKDFRRHGIASLLLDNLISYLTSGAHDSCKAVYLHVLTTNTTAIRFYERRKFVLHNYLPYYYSIHGTPQDGFSYVLYINGGQPPWTIIYPFLIKSISKHPGSIITSIDLLTDYTKYLGGVLSRFQPCLLPKRLFQSTYKLWRRIMYGAANTAHQVCYS</sequence>